<dbReference type="InterPro" id="IPR036597">
    <property type="entry name" value="Fido-like_dom_sf"/>
</dbReference>
<gene>
    <name evidence="4" type="ORF">EXN75_07475</name>
</gene>
<dbReference type="GO" id="GO:0005524">
    <property type="term" value="F:ATP binding"/>
    <property type="evidence" value="ECO:0007669"/>
    <property type="project" value="UniProtKB-KW"/>
</dbReference>
<dbReference type="SUPFAM" id="SSF140931">
    <property type="entry name" value="Fic-like"/>
    <property type="match status" value="1"/>
</dbReference>
<keyword evidence="5" id="KW-1185">Reference proteome</keyword>
<evidence type="ECO:0000256" key="2">
    <source>
        <dbReference type="PIRSR" id="PIRSR640198-2"/>
    </source>
</evidence>
<keyword evidence="2" id="KW-0067">ATP-binding</keyword>
<evidence type="ECO:0000313" key="4">
    <source>
        <dbReference type="EMBL" id="TFH81916.1"/>
    </source>
</evidence>
<dbReference type="EMBL" id="SGVY01000015">
    <property type="protein sequence ID" value="TFH81916.1"/>
    <property type="molecule type" value="Genomic_DNA"/>
</dbReference>
<dbReference type="Gene3D" id="1.10.3290.10">
    <property type="entry name" value="Fido-like domain"/>
    <property type="match status" value="1"/>
</dbReference>
<feature type="binding site" evidence="2">
    <location>
        <begin position="268"/>
        <end position="275"/>
    </location>
    <ligand>
        <name>ATP</name>
        <dbReference type="ChEBI" id="CHEBI:30616"/>
    </ligand>
</feature>
<proteinExistence type="predicted"/>
<accession>A0A4Y8VNF5</accession>
<dbReference type="InterPro" id="IPR003812">
    <property type="entry name" value="Fido"/>
</dbReference>
<feature type="active site" evidence="1">
    <location>
        <position position="264"/>
    </location>
</feature>
<name>A0A4Y8VNF5_9BACT</name>
<dbReference type="AlphaFoldDB" id="A0A4Y8VNF5"/>
<organism evidence="4 5">
    <name type="scientific">Segatella hominis</name>
    <dbReference type="NCBI Taxonomy" id="2518605"/>
    <lineage>
        <taxon>Bacteria</taxon>
        <taxon>Pseudomonadati</taxon>
        <taxon>Bacteroidota</taxon>
        <taxon>Bacteroidia</taxon>
        <taxon>Bacteroidales</taxon>
        <taxon>Prevotellaceae</taxon>
        <taxon>Segatella</taxon>
    </lineage>
</organism>
<sequence>MIESPPKFSEANEQESIKLLVNPIYGDLLAKIDDGYYYWDKVKYMVPSGILPEVLWQAVKFKRRLNVINLKFGKLQFHFTITSKMQQLLHEFDMNFGGSLGAGGIIPEKDHKVYLLSSIMEEAIASSQMEGASTTRKVAKEMLRKQAKPINKSQQMIVNNYATIQYLVAHKDERFSLEALLNIHRLIAKETLNDSSDEGALRKDDKICVMNDITGEIVHTPPFAADLKGLLTDLCNFANDDKNEPFIHPIIKGIIIHFMLAYFHPFVDGNGRTSRSLIYWYLLKKGYWLTEFLSISRVIYKSKNQYEKSFLYVEQDELDLSYFIVYHLQAMKKAYEALQVYLRKKMKEREEYYQFRGFSNINERQGQILKIFSEKPKTLLTAKEVSIRFPITIRTARTDLQHLVELKLLAKAPINKRMVGYIRAEGFEDILKELTNL</sequence>
<dbReference type="InterPro" id="IPR040198">
    <property type="entry name" value="Fido_containing"/>
</dbReference>
<dbReference type="Proteomes" id="UP000297872">
    <property type="component" value="Unassembled WGS sequence"/>
</dbReference>
<reference evidence="4 5" key="1">
    <citation type="submission" date="2019-02" db="EMBL/GenBank/DDBJ databases">
        <title>Draft Genome Sequence of the Prevotella sp. BCRC 81118, Isolated from Human Feces.</title>
        <authorList>
            <person name="Huang C.-H."/>
        </authorList>
    </citation>
    <scope>NUCLEOTIDE SEQUENCE [LARGE SCALE GENOMIC DNA]</scope>
    <source>
        <strain evidence="4 5">BCRC 81118</strain>
    </source>
</reference>
<evidence type="ECO:0000313" key="5">
    <source>
        <dbReference type="Proteomes" id="UP000297872"/>
    </source>
</evidence>
<protein>
    <submittedName>
        <fullName evidence="4">Fic family protein</fullName>
    </submittedName>
</protein>
<keyword evidence="2" id="KW-0547">Nucleotide-binding</keyword>
<feature type="binding site" evidence="2">
    <location>
        <begin position="209"/>
        <end position="219"/>
    </location>
    <ligand>
        <name>ATP</name>
        <dbReference type="ChEBI" id="CHEBI:30616"/>
    </ligand>
</feature>
<dbReference type="Pfam" id="PF02661">
    <property type="entry name" value="Fic"/>
    <property type="match status" value="1"/>
</dbReference>
<comment type="caution">
    <text evidence="4">The sequence shown here is derived from an EMBL/GenBank/DDBJ whole genome shotgun (WGS) entry which is preliminary data.</text>
</comment>
<evidence type="ECO:0000259" key="3">
    <source>
        <dbReference type="PROSITE" id="PS51459"/>
    </source>
</evidence>
<dbReference type="PANTHER" id="PTHR13504:SF38">
    <property type="entry name" value="FIDO DOMAIN-CONTAINING PROTEIN"/>
    <property type="match status" value="1"/>
</dbReference>
<dbReference type="RefSeq" id="WP_118117040.1">
    <property type="nucleotide sequence ID" value="NZ_SGVY01000015.1"/>
</dbReference>
<dbReference type="PROSITE" id="PS51459">
    <property type="entry name" value="FIDO"/>
    <property type="match status" value="1"/>
</dbReference>
<dbReference type="OrthoDB" id="9814400at2"/>
<dbReference type="PANTHER" id="PTHR13504">
    <property type="entry name" value="FIDO DOMAIN-CONTAINING PROTEIN DDB_G0283145"/>
    <property type="match status" value="1"/>
</dbReference>
<dbReference type="GeneID" id="302995130"/>
<feature type="domain" description="Fido" evidence="3">
    <location>
        <begin position="175"/>
        <end position="329"/>
    </location>
</feature>
<evidence type="ECO:0000256" key="1">
    <source>
        <dbReference type="PIRSR" id="PIRSR640198-1"/>
    </source>
</evidence>